<keyword evidence="2 3" id="KW-0472">Membrane</keyword>
<keyword evidence="2" id="KW-0813">Transport</keyword>
<dbReference type="InterPro" id="IPR003784">
    <property type="entry name" value="BioY"/>
</dbReference>
<keyword evidence="2" id="KW-1003">Cell membrane</keyword>
<feature type="transmembrane region" description="Helical" evidence="3">
    <location>
        <begin position="152"/>
        <end position="174"/>
    </location>
</feature>
<gene>
    <name evidence="4" type="primary">bioY_1</name>
    <name evidence="4" type="ORF">BGLFYP119_00343</name>
</gene>
<dbReference type="PANTHER" id="PTHR34295:SF1">
    <property type="entry name" value="BIOTIN TRANSPORTER BIOY"/>
    <property type="match status" value="1"/>
</dbReference>
<proteinExistence type="inferred from homology"/>
<dbReference type="PIRSF" id="PIRSF016661">
    <property type="entry name" value="BioY"/>
    <property type="match status" value="1"/>
</dbReference>
<name>A0A6N2QYE4_9FIRM</name>
<evidence type="ECO:0000256" key="2">
    <source>
        <dbReference type="PIRNR" id="PIRNR016661"/>
    </source>
</evidence>
<feature type="transmembrane region" description="Helical" evidence="3">
    <location>
        <begin position="61"/>
        <end position="78"/>
    </location>
</feature>
<evidence type="ECO:0000256" key="1">
    <source>
        <dbReference type="ARBA" id="ARBA00010692"/>
    </source>
</evidence>
<evidence type="ECO:0000313" key="4">
    <source>
        <dbReference type="EMBL" id="VYS73467.1"/>
    </source>
</evidence>
<feature type="transmembrane region" description="Helical" evidence="3">
    <location>
        <begin position="84"/>
        <end position="106"/>
    </location>
</feature>
<dbReference type="PANTHER" id="PTHR34295">
    <property type="entry name" value="BIOTIN TRANSPORTER BIOY"/>
    <property type="match status" value="1"/>
</dbReference>
<dbReference type="GO" id="GO:0015225">
    <property type="term" value="F:biotin transmembrane transporter activity"/>
    <property type="evidence" value="ECO:0007669"/>
    <property type="project" value="UniProtKB-UniRule"/>
</dbReference>
<feature type="transmembrane region" description="Helical" evidence="3">
    <location>
        <begin position="12"/>
        <end position="32"/>
    </location>
</feature>
<keyword evidence="3" id="KW-0812">Transmembrane</keyword>
<evidence type="ECO:0000256" key="3">
    <source>
        <dbReference type="SAM" id="Phobius"/>
    </source>
</evidence>
<organism evidence="4">
    <name type="scientific">Blautia glucerasea</name>
    <dbReference type="NCBI Taxonomy" id="536633"/>
    <lineage>
        <taxon>Bacteria</taxon>
        <taxon>Bacillati</taxon>
        <taxon>Bacillota</taxon>
        <taxon>Clostridia</taxon>
        <taxon>Lachnospirales</taxon>
        <taxon>Lachnospiraceae</taxon>
        <taxon>Blautia</taxon>
    </lineage>
</organism>
<dbReference type="Pfam" id="PF02632">
    <property type="entry name" value="BioY"/>
    <property type="match status" value="1"/>
</dbReference>
<protein>
    <recommendedName>
        <fullName evidence="2">Biotin transporter</fullName>
    </recommendedName>
</protein>
<accession>A0A6N2QYE4</accession>
<keyword evidence="3" id="KW-1133">Transmembrane helix</keyword>
<dbReference type="Gene3D" id="1.10.1760.20">
    <property type="match status" value="1"/>
</dbReference>
<dbReference type="AlphaFoldDB" id="A0A6N2QYE4"/>
<sequence>MNAAATSKSKTYDLVYIGVFAVLMAVCSWISIPTAVPFTLQTFGVFMAVGVLGGKKGTASVGLYLLLGVLGVPVFAGMTGGIGVLLGTTGGYIIGFFFSALVMWAMEKLPGKRSVIQVISMIIGLLVCYTFGTLWFMMVYMKNQGAVGLMTVLGWCVIPFIIPDILKIVLAYGLSRKLKKYVF</sequence>
<dbReference type="EMBL" id="CACRST010000006">
    <property type="protein sequence ID" value="VYS73467.1"/>
    <property type="molecule type" value="Genomic_DNA"/>
</dbReference>
<feature type="transmembrane region" description="Helical" evidence="3">
    <location>
        <begin position="38"/>
        <end position="54"/>
    </location>
</feature>
<reference evidence="4" key="1">
    <citation type="submission" date="2019-11" db="EMBL/GenBank/DDBJ databases">
        <authorList>
            <person name="Feng L."/>
        </authorList>
    </citation>
    <scope>NUCLEOTIDE SEQUENCE</scope>
    <source>
        <strain evidence="4">BgluceraseaLFYP119</strain>
    </source>
</reference>
<comment type="subcellular location">
    <subcellularLocation>
        <location evidence="2">Cell membrane</location>
        <topology evidence="2">Multi-pass membrane protein</topology>
    </subcellularLocation>
</comment>
<feature type="transmembrane region" description="Helical" evidence="3">
    <location>
        <begin position="118"/>
        <end position="140"/>
    </location>
</feature>
<comment type="similarity">
    <text evidence="1 2">Belongs to the BioY family.</text>
</comment>
<dbReference type="GO" id="GO:0005886">
    <property type="term" value="C:plasma membrane"/>
    <property type="evidence" value="ECO:0007669"/>
    <property type="project" value="UniProtKB-SubCell"/>
</dbReference>
<dbReference type="RefSeq" id="WP_156352303.1">
    <property type="nucleotide sequence ID" value="NZ_CACRST010000006.1"/>
</dbReference>